<dbReference type="InterPro" id="IPR013087">
    <property type="entry name" value="Znf_C2H2_type"/>
</dbReference>
<evidence type="ECO:0000313" key="5">
    <source>
        <dbReference type="Proteomes" id="UP000235786"/>
    </source>
</evidence>
<dbReference type="GO" id="GO:0008270">
    <property type="term" value="F:zinc ion binding"/>
    <property type="evidence" value="ECO:0007669"/>
    <property type="project" value="UniProtKB-KW"/>
</dbReference>
<gene>
    <name evidence="4" type="ORF">L207DRAFT_582996</name>
</gene>
<name>A0A2J6RQM9_HYAVF</name>
<evidence type="ECO:0000313" key="4">
    <source>
        <dbReference type="EMBL" id="PMD40817.1"/>
    </source>
</evidence>
<dbReference type="AlphaFoldDB" id="A0A2J6RQM9"/>
<keyword evidence="1" id="KW-0479">Metal-binding</keyword>
<evidence type="ECO:0000256" key="1">
    <source>
        <dbReference type="PROSITE-ProRule" id="PRU00042"/>
    </source>
</evidence>
<dbReference type="SMART" id="SM00355">
    <property type="entry name" value="ZnF_C2H2"/>
    <property type="match status" value="2"/>
</dbReference>
<dbReference type="PROSITE" id="PS50157">
    <property type="entry name" value="ZINC_FINGER_C2H2_2"/>
    <property type="match status" value="1"/>
</dbReference>
<protein>
    <recommendedName>
        <fullName evidence="3">C2H2-type domain-containing protein</fullName>
    </recommendedName>
</protein>
<keyword evidence="1" id="KW-0863">Zinc-finger</keyword>
<proteinExistence type="predicted"/>
<dbReference type="OrthoDB" id="3481282at2759"/>
<feature type="region of interest" description="Disordered" evidence="2">
    <location>
        <begin position="149"/>
        <end position="169"/>
    </location>
</feature>
<feature type="domain" description="C2H2-type" evidence="3">
    <location>
        <begin position="13"/>
        <end position="43"/>
    </location>
</feature>
<keyword evidence="5" id="KW-1185">Reference proteome</keyword>
<dbReference type="Proteomes" id="UP000235786">
    <property type="component" value="Unassembled WGS sequence"/>
</dbReference>
<reference evidence="4 5" key="1">
    <citation type="submission" date="2016-04" db="EMBL/GenBank/DDBJ databases">
        <title>A degradative enzymes factory behind the ericoid mycorrhizal symbiosis.</title>
        <authorList>
            <consortium name="DOE Joint Genome Institute"/>
            <person name="Martino E."/>
            <person name="Morin E."/>
            <person name="Grelet G."/>
            <person name="Kuo A."/>
            <person name="Kohler A."/>
            <person name="Daghino S."/>
            <person name="Barry K."/>
            <person name="Choi C."/>
            <person name="Cichocki N."/>
            <person name="Clum A."/>
            <person name="Copeland A."/>
            <person name="Hainaut M."/>
            <person name="Haridas S."/>
            <person name="Labutti K."/>
            <person name="Lindquist E."/>
            <person name="Lipzen A."/>
            <person name="Khouja H.-R."/>
            <person name="Murat C."/>
            <person name="Ohm R."/>
            <person name="Olson A."/>
            <person name="Spatafora J."/>
            <person name="Veneault-Fourrey C."/>
            <person name="Henrissat B."/>
            <person name="Grigoriev I."/>
            <person name="Martin F."/>
            <person name="Perotto S."/>
        </authorList>
    </citation>
    <scope>NUCLEOTIDE SEQUENCE [LARGE SCALE GENOMIC DNA]</scope>
    <source>
        <strain evidence="4 5">F</strain>
    </source>
</reference>
<accession>A0A2J6RQM9</accession>
<sequence>MELLLEGHPTSRIACSYRKCKASFSRKTDALRHERQIHQPAKIFCKFAGCRFRGTVRADVLRRHLKSRHFFEVESTFQIDTESLQGGLPKVEIPREYSTIKHKVNSFSRWSSHLRPVIDQVNKPQVAERKLVTYSEMNDGDLSETMVSLSRPEQKNRQTPIGGHTMDNQQSLDVSHIPGSYAFTNMANCDIYSCYEECSGSGEQLLDLQPWVLVSQHYHLQDRSTMTDDHTLH</sequence>
<keyword evidence="1" id="KW-0862">Zinc</keyword>
<dbReference type="EMBL" id="KZ613945">
    <property type="protein sequence ID" value="PMD40817.1"/>
    <property type="molecule type" value="Genomic_DNA"/>
</dbReference>
<evidence type="ECO:0000256" key="2">
    <source>
        <dbReference type="SAM" id="MobiDB-lite"/>
    </source>
</evidence>
<dbReference type="PROSITE" id="PS00028">
    <property type="entry name" value="ZINC_FINGER_C2H2_1"/>
    <property type="match status" value="1"/>
</dbReference>
<evidence type="ECO:0000259" key="3">
    <source>
        <dbReference type="PROSITE" id="PS50157"/>
    </source>
</evidence>
<organism evidence="4 5">
    <name type="scientific">Hyaloscypha variabilis (strain UAMH 11265 / GT02V1 / F)</name>
    <name type="common">Meliniomyces variabilis</name>
    <dbReference type="NCBI Taxonomy" id="1149755"/>
    <lineage>
        <taxon>Eukaryota</taxon>
        <taxon>Fungi</taxon>
        <taxon>Dikarya</taxon>
        <taxon>Ascomycota</taxon>
        <taxon>Pezizomycotina</taxon>
        <taxon>Leotiomycetes</taxon>
        <taxon>Helotiales</taxon>
        <taxon>Hyaloscyphaceae</taxon>
        <taxon>Hyaloscypha</taxon>
        <taxon>Hyaloscypha variabilis</taxon>
    </lineage>
</organism>